<name>A0ABT4S7F8_9ACTN</name>
<accession>A0ABT4S7F8</accession>
<evidence type="ECO:0000313" key="3">
    <source>
        <dbReference type="Proteomes" id="UP001144036"/>
    </source>
</evidence>
<proteinExistence type="predicted"/>
<dbReference type="EMBL" id="JAPNNL010000013">
    <property type="protein sequence ID" value="MDA0632876.1"/>
    <property type="molecule type" value="Genomic_DNA"/>
</dbReference>
<evidence type="ECO:0000313" key="2">
    <source>
        <dbReference type="EMBL" id="MDA0632876.1"/>
    </source>
</evidence>
<feature type="chain" id="PRO_5047216080" evidence="1">
    <location>
        <begin position="29"/>
        <end position="160"/>
    </location>
</feature>
<sequence>MMRRLAAGLVAAAAGAAVLAGTAAPAMADPNGRTRLRLDVNPEPAWRGQPLSIKGKLSVKCDEDYIDGFVSVHHADHCDEDGTWHRLGWKRIVILFKPSGGGRWVHVDTVKTHRDGSFHAKAPARASGTWRAVFEGSRHLAPSEGADWVKVLGHRHRHHH</sequence>
<reference evidence="2" key="1">
    <citation type="submission" date="2022-11" db="EMBL/GenBank/DDBJ databases">
        <title>Nonomuraea corallina sp. nov., a new species of the genus Nonomuraea isolated from sea side sediment in Thai sea.</title>
        <authorList>
            <person name="Ngamcharungchit C."/>
            <person name="Matsumoto A."/>
            <person name="Suriyachadkun C."/>
            <person name="Panbangred W."/>
            <person name="Inahashi Y."/>
            <person name="Intra B."/>
        </authorList>
    </citation>
    <scope>NUCLEOTIDE SEQUENCE</scope>
    <source>
        <strain evidence="2">MCN248</strain>
    </source>
</reference>
<gene>
    <name evidence="2" type="ORF">OUY22_05555</name>
</gene>
<evidence type="ECO:0000256" key="1">
    <source>
        <dbReference type="SAM" id="SignalP"/>
    </source>
</evidence>
<keyword evidence="3" id="KW-1185">Reference proteome</keyword>
<keyword evidence="1" id="KW-0732">Signal</keyword>
<dbReference type="RefSeq" id="WP_270153667.1">
    <property type="nucleotide sequence ID" value="NZ_JAPNNL010000013.1"/>
</dbReference>
<feature type="signal peptide" evidence="1">
    <location>
        <begin position="1"/>
        <end position="28"/>
    </location>
</feature>
<protein>
    <submittedName>
        <fullName evidence="2">Uncharacterized protein</fullName>
    </submittedName>
</protein>
<dbReference type="Proteomes" id="UP001144036">
    <property type="component" value="Unassembled WGS sequence"/>
</dbReference>
<organism evidence="2 3">
    <name type="scientific">Nonomuraea corallina</name>
    <dbReference type="NCBI Taxonomy" id="2989783"/>
    <lineage>
        <taxon>Bacteria</taxon>
        <taxon>Bacillati</taxon>
        <taxon>Actinomycetota</taxon>
        <taxon>Actinomycetes</taxon>
        <taxon>Streptosporangiales</taxon>
        <taxon>Streptosporangiaceae</taxon>
        <taxon>Nonomuraea</taxon>
    </lineage>
</organism>
<comment type="caution">
    <text evidence="2">The sequence shown here is derived from an EMBL/GenBank/DDBJ whole genome shotgun (WGS) entry which is preliminary data.</text>
</comment>